<keyword evidence="3" id="KW-1185">Reference proteome</keyword>
<dbReference type="Proteomes" id="UP000831859">
    <property type="component" value="Chromosome"/>
</dbReference>
<dbReference type="RefSeq" id="WP_249511496.1">
    <property type="nucleotide sequence ID" value="NZ_CP093362.1"/>
</dbReference>
<sequence>MLIFEMILAFVAAVIIYNLVHHFFITKPIDKGNKITMEVLDEFVKYLNQKNENKLYVIEKNNNAKIWGRNIYDYEYVINYDKTFDKANIQSYIQNEIKIFNNKSNFNHDIVMTDFFFRNDVMHIDFAYLLNSSTYEYVLDMKKLNK</sequence>
<proteinExistence type="predicted"/>
<keyword evidence="1" id="KW-0472">Membrane</keyword>
<keyword evidence="1" id="KW-0812">Transmembrane</keyword>
<dbReference type="EMBL" id="CP093362">
    <property type="protein sequence ID" value="UQS85525.1"/>
    <property type="molecule type" value="Genomic_DNA"/>
</dbReference>
<name>A0ABY4PIP4_9LACO</name>
<accession>A0ABY4PIP4</accession>
<organism evidence="2 3">
    <name type="scientific">Apilactobacillus apisilvae</name>
    <dbReference type="NCBI Taxonomy" id="2923364"/>
    <lineage>
        <taxon>Bacteria</taxon>
        <taxon>Bacillati</taxon>
        <taxon>Bacillota</taxon>
        <taxon>Bacilli</taxon>
        <taxon>Lactobacillales</taxon>
        <taxon>Lactobacillaceae</taxon>
        <taxon>Apilactobacillus</taxon>
    </lineage>
</organism>
<feature type="transmembrane region" description="Helical" evidence="1">
    <location>
        <begin position="6"/>
        <end position="25"/>
    </location>
</feature>
<keyword evidence="1" id="KW-1133">Transmembrane helix</keyword>
<reference evidence="2 3" key="1">
    <citation type="journal article" date="2022" name="Int. J. Syst. Evol. Microbiol.">
        <title>Apilactobacillus apisilvae sp. nov., Nicolia spurrieriana gen. nov. sp. nov., Bombilactobacillus folatiphilus sp. nov. and Bombilactobacillus thymidiniphilus sp. nov., four new lactic acid bacterial isolates from stingless bees Tetragonula carbonaria and Austroplebeia australis.</title>
        <authorList>
            <person name="Oliphant S.A."/>
            <person name="Watson-Haigh N.S."/>
            <person name="Sumby K.M."/>
            <person name="Gardner J."/>
            <person name="Groom S."/>
            <person name="Jiranek V."/>
        </authorList>
    </citation>
    <scope>NUCLEOTIDE SEQUENCE [LARGE SCALE GENOMIC DNA]</scope>
    <source>
        <strain evidence="2 3">SG5_A10</strain>
    </source>
</reference>
<gene>
    <name evidence="2" type="ORF">MOO46_02765</name>
</gene>
<evidence type="ECO:0000313" key="3">
    <source>
        <dbReference type="Proteomes" id="UP000831859"/>
    </source>
</evidence>
<evidence type="ECO:0000256" key="1">
    <source>
        <dbReference type="SAM" id="Phobius"/>
    </source>
</evidence>
<evidence type="ECO:0000313" key="2">
    <source>
        <dbReference type="EMBL" id="UQS85525.1"/>
    </source>
</evidence>
<protein>
    <submittedName>
        <fullName evidence="2">Uncharacterized protein</fullName>
    </submittedName>
</protein>